<evidence type="ECO:0000256" key="2">
    <source>
        <dbReference type="SAM" id="SignalP"/>
    </source>
</evidence>
<keyword evidence="2" id="KW-0732">Signal</keyword>
<sequence length="151" mass="16819">MFRQLFALFALSAALCAAYPAADTTLDTVVYNEKGEAFLMIPTEECRLARMKRDSDHNIKHKTYGYNDPKKGDVLGAKGIYTHKPSQSKVGVDAEKQQRGNSHAKVSGKTQYETEDGNGRVSVGANVNKQWNNRGKSHTGYGWEVEGDWDF</sequence>
<organism evidence="3 4">
    <name type="scientific">Nicrophorus vespilloides</name>
    <name type="common">Boreal carrion beetle</name>
    <dbReference type="NCBI Taxonomy" id="110193"/>
    <lineage>
        <taxon>Eukaryota</taxon>
        <taxon>Metazoa</taxon>
        <taxon>Ecdysozoa</taxon>
        <taxon>Arthropoda</taxon>
        <taxon>Hexapoda</taxon>
        <taxon>Insecta</taxon>
        <taxon>Pterygota</taxon>
        <taxon>Neoptera</taxon>
        <taxon>Endopterygota</taxon>
        <taxon>Coleoptera</taxon>
        <taxon>Polyphaga</taxon>
        <taxon>Staphyliniformia</taxon>
        <taxon>Silphidae</taxon>
        <taxon>Nicrophorinae</taxon>
        <taxon>Nicrophorus</taxon>
    </lineage>
</organism>
<feature type="chain" id="PRO_5046097860" evidence="2">
    <location>
        <begin position="19"/>
        <end position="151"/>
    </location>
</feature>
<accession>A0ABM1N8L0</accession>
<feature type="compositionally biased region" description="Polar residues" evidence="1">
    <location>
        <begin position="125"/>
        <end position="134"/>
    </location>
</feature>
<dbReference type="GeneID" id="108567299"/>
<reference evidence="4" key="1">
    <citation type="submission" date="2025-08" db="UniProtKB">
        <authorList>
            <consortium name="RefSeq"/>
        </authorList>
    </citation>
    <scope>IDENTIFICATION</scope>
    <source>
        <tissue evidence="4">Whole Larva</tissue>
    </source>
</reference>
<feature type="signal peptide" evidence="2">
    <location>
        <begin position="1"/>
        <end position="18"/>
    </location>
</feature>
<protein>
    <submittedName>
        <fullName evidence="4">Uncharacterized protein LOC108567299</fullName>
    </submittedName>
</protein>
<dbReference type="RefSeq" id="XP_017783160.1">
    <property type="nucleotide sequence ID" value="XM_017927671.1"/>
</dbReference>
<dbReference type="Proteomes" id="UP000695000">
    <property type="component" value="Unplaced"/>
</dbReference>
<name>A0ABM1N8L0_NICVS</name>
<keyword evidence="3" id="KW-1185">Reference proteome</keyword>
<evidence type="ECO:0000256" key="1">
    <source>
        <dbReference type="SAM" id="MobiDB-lite"/>
    </source>
</evidence>
<proteinExistence type="predicted"/>
<feature type="region of interest" description="Disordered" evidence="1">
    <location>
        <begin position="86"/>
        <end position="136"/>
    </location>
</feature>
<evidence type="ECO:0000313" key="4">
    <source>
        <dbReference type="RefSeq" id="XP_017783160.1"/>
    </source>
</evidence>
<gene>
    <name evidence="4" type="primary">LOC108567299</name>
</gene>
<evidence type="ECO:0000313" key="3">
    <source>
        <dbReference type="Proteomes" id="UP000695000"/>
    </source>
</evidence>